<reference evidence="1 2" key="1">
    <citation type="submission" date="2016-09" db="EMBL/GenBank/DDBJ databases">
        <authorList>
            <person name="Capua I."/>
            <person name="De Benedictis P."/>
            <person name="Joannis T."/>
            <person name="Lombin L.H."/>
            <person name="Cattoli G."/>
        </authorList>
    </citation>
    <scope>NUCLEOTIDE SEQUENCE [LARGE SCALE GENOMIC DNA]</scope>
    <source>
        <strain evidence="1 2">GB001</strain>
    </source>
</reference>
<dbReference type="AlphaFoldDB" id="A0A1C6YW93"/>
<evidence type="ECO:0000313" key="2">
    <source>
        <dbReference type="Proteomes" id="UP000094844"/>
    </source>
</evidence>
<dbReference type="EMBL" id="FMIQ01000006">
    <property type="protein sequence ID" value="SCM51123.1"/>
    <property type="molecule type" value="Genomic_DNA"/>
</dbReference>
<dbReference type="Proteomes" id="UP000094844">
    <property type="component" value="Unassembled WGS sequence"/>
</dbReference>
<gene>
    <name evidence="1" type="ORF">BN1044_00576</name>
</gene>
<organism evidence="1 2">
    <name type="scientific">Hafnia alvei</name>
    <dbReference type="NCBI Taxonomy" id="569"/>
    <lineage>
        <taxon>Bacteria</taxon>
        <taxon>Pseudomonadati</taxon>
        <taxon>Pseudomonadota</taxon>
        <taxon>Gammaproteobacteria</taxon>
        <taxon>Enterobacterales</taxon>
        <taxon>Hafniaceae</taxon>
        <taxon>Hafnia</taxon>
    </lineage>
</organism>
<accession>A0A1C6YW93</accession>
<protein>
    <submittedName>
        <fullName evidence="1">Uncharacterized protein</fullName>
    </submittedName>
</protein>
<evidence type="ECO:0000313" key="1">
    <source>
        <dbReference type="EMBL" id="SCM51123.1"/>
    </source>
</evidence>
<name>A0A1C6YW93_HAFAL</name>
<sequence length="317" mass="36926">MEYVYLDWNVIQYMKHSTVRDSINGPEFNNLINRLSKKYKFPFSEGHLKDLAISFNPDNQQNIKSDLEYLNNLSQGYALGIIGPTEKILPTNNVNIYNFFKKIVSETQEEPDIKLSGGSYSVDMNILPKDDIFRPFLERSGGILDSDVMTEFLQHMWLSMDDPEHYKKFRIQVADIKKSLNNRDTILNKKSEYAKKLIPFLDFITSEQPENYLHNFDDVIKSFCHINGRSFDDMTIGGKIELSYMLLDFHPKFKDKINKKNRPSNIMRDCKNLYFASQAKYYVTEDSSTTKKAKFVCSALSLKVKITTMSEFMSKFC</sequence>
<proteinExistence type="predicted"/>